<dbReference type="Pfam" id="PF13489">
    <property type="entry name" value="Methyltransf_23"/>
    <property type="match status" value="1"/>
</dbReference>
<evidence type="ECO:0008006" key="3">
    <source>
        <dbReference type="Google" id="ProtNLM"/>
    </source>
</evidence>
<dbReference type="InterPro" id="IPR029063">
    <property type="entry name" value="SAM-dependent_MTases_sf"/>
</dbReference>
<dbReference type="HOGENOM" id="CLU_971888_0_0_2"/>
<dbReference type="GeneID" id="24905838"/>
<evidence type="ECO:0000313" key="1">
    <source>
        <dbReference type="EMBL" id="AHF81264.1"/>
    </source>
</evidence>
<dbReference type="KEGG" id="ths:TES1_1889"/>
<dbReference type="AlphaFoldDB" id="W0I5B9"/>
<dbReference type="OrthoDB" id="1018at2157"/>
<dbReference type="EMBL" id="CP006965">
    <property type="protein sequence ID" value="AHF81264.1"/>
    <property type="molecule type" value="Genomic_DNA"/>
</dbReference>
<keyword evidence="2" id="KW-1185">Reference proteome</keyword>
<dbReference type="PANTHER" id="PTHR43861">
    <property type="entry name" value="TRANS-ACONITATE 2-METHYLTRANSFERASE-RELATED"/>
    <property type="match status" value="1"/>
</dbReference>
<organism evidence="1 2">
    <name type="scientific">Thermococcus paralvinellae</name>
    <dbReference type="NCBI Taxonomy" id="582419"/>
    <lineage>
        <taxon>Archaea</taxon>
        <taxon>Methanobacteriati</taxon>
        <taxon>Methanobacteriota</taxon>
        <taxon>Thermococci</taxon>
        <taxon>Thermococcales</taxon>
        <taxon>Thermococcaceae</taxon>
        <taxon>Thermococcus</taxon>
    </lineage>
</organism>
<gene>
    <name evidence="1" type="ORF">TES1_1889</name>
</gene>
<dbReference type="Gene3D" id="3.40.50.150">
    <property type="entry name" value="Vaccinia Virus protein VP39"/>
    <property type="match status" value="1"/>
</dbReference>
<dbReference type="RefSeq" id="WP_042682370.1">
    <property type="nucleotide sequence ID" value="NZ_CP006965.1"/>
</dbReference>
<name>W0I5B9_9EURY</name>
<accession>W0I5B9</accession>
<proteinExistence type="predicted"/>
<dbReference type="Proteomes" id="UP000019027">
    <property type="component" value="Chromosome"/>
</dbReference>
<dbReference type="CDD" id="cd02440">
    <property type="entry name" value="AdoMet_MTases"/>
    <property type="match status" value="1"/>
</dbReference>
<dbReference type="STRING" id="582419.TES1_1889"/>
<protein>
    <recommendedName>
        <fullName evidence="3">Class I SAM-dependent methyltransferase</fullName>
    </recommendedName>
</protein>
<sequence length="286" mass="32878">MTMLDDILKDIQNMDIPNIEHIIPSIGFYVSAIQMALKYKKNTSSLTVLDIGCSRGYGIYIMNKLCPNCQFVGVDLDERNINIANKVLSGLSNATCVLGDIIDERTREYLHLKYGFFDVITCFEVYEHVPPKNAEILLKNIRFLLKPGGFLFISTPNKRVYDIDAYTVDHINEVYPQEFIRKLELAGFSIIKVFGSYTQNPILIRALERLNLVARIGDRRNELSFAKKLVRYLLVSVLSPSRMYGEIIKRISYRKYLQFKAKKARLSDNYLNSSLILIIARKDAKN</sequence>
<evidence type="ECO:0000313" key="2">
    <source>
        <dbReference type="Proteomes" id="UP000019027"/>
    </source>
</evidence>
<dbReference type="SUPFAM" id="SSF53335">
    <property type="entry name" value="S-adenosyl-L-methionine-dependent methyltransferases"/>
    <property type="match status" value="1"/>
</dbReference>
<dbReference type="PANTHER" id="PTHR43861:SF6">
    <property type="entry name" value="METHYLTRANSFERASE TYPE 11"/>
    <property type="match status" value="1"/>
</dbReference>
<reference evidence="1 2" key="1">
    <citation type="journal article" date="2014" name="Int. J. Syst. Evol. Microbiol.">
        <title>Thermococcus paralvinellae sp. nov. and Thermococcus cleftensis sp. nov. of hyperthermophilic heterotrophs from deep-sea hydrothermal vents.</title>
        <authorList>
            <person name="Hensley S.A."/>
            <person name="Jung J.H."/>
            <person name="Park C.S."/>
            <person name="Holden J.F."/>
        </authorList>
    </citation>
    <scope>NUCLEOTIDE SEQUENCE [LARGE SCALE GENOMIC DNA]</scope>
    <source>
        <strain evidence="1 2">ES1</strain>
    </source>
</reference>